<dbReference type="InterPro" id="IPR003305">
    <property type="entry name" value="CenC_carb-bd"/>
</dbReference>
<proteinExistence type="inferred from homology"/>
<organism evidence="6 7">
    <name type="scientific">Ruminococcus flavefaciens</name>
    <dbReference type="NCBI Taxonomy" id="1265"/>
    <lineage>
        <taxon>Bacteria</taxon>
        <taxon>Bacillati</taxon>
        <taxon>Bacillota</taxon>
        <taxon>Clostridia</taxon>
        <taxon>Eubacteriales</taxon>
        <taxon>Oscillospiraceae</taxon>
        <taxon>Ruminococcus</taxon>
    </lineage>
</organism>
<evidence type="ECO:0000313" key="6">
    <source>
        <dbReference type="EMBL" id="SHM72753.1"/>
    </source>
</evidence>
<dbReference type="SUPFAM" id="SSF49785">
    <property type="entry name" value="Galactose-binding domain-like"/>
    <property type="match status" value="1"/>
</dbReference>
<dbReference type="Pfam" id="PF02018">
    <property type="entry name" value="CBM_4_9"/>
    <property type="match status" value="1"/>
</dbReference>
<keyword evidence="4" id="KW-0732">Signal</keyword>
<dbReference type="Pfam" id="PF00722">
    <property type="entry name" value="Glyco_hydro_16"/>
    <property type="match status" value="1"/>
</dbReference>
<dbReference type="OrthoDB" id="9809583at2"/>
<dbReference type="InterPro" id="IPR000757">
    <property type="entry name" value="Beta-glucanase-like"/>
</dbReference>
<feature type="chain" id="PRO_5039471930" evidence="4">
    <location>
        <begin position="20"/>
        <end position="476"/>
    </location>
</feature>
<dbReference type="PANTHER" id="PTHR10963">
    <property type="entry name" value="GLYCOSYL HYDROLASE-RELATED"/>
    <property type="match status" value="1"/>
</dbReference>
<dbReference type="InterPro" id="IPR013320">
    <property type="entry name" value="ConA-like_dom_sf"/>
</dbReference>
<keyword evidence="2" id="KW-0378">Hydrolase</keyword>
<dbReference type="Gene3D" id="2.60.120.260">
    <property type="entry name" value="Galactose-binding domain-like"/>
    <property type="match status" value="1"/>
</dbReference>
<feature type="compositionally biased region" description="Low complexity" evidence="3">
    <location>
        <begin position="26"/>
        <end position="42"/>
    </location>
</feature>
<feature type="signal peptide" evidence="4">
    <location>
        <begin position="1"/>
        <end position="19"/>
    </location>
</feature>
<sequence>MKDYKALSFIAALALMVSAAGCGDQNTSDSNDNNSSATTAEATTEKTTDASSDADVPEIEGYDLLWNDEFNADALDESKWNYEPHEPGWTNEELQEYTTSTDNVFVRDGKLVIKAIKSEKNGKDYYTSGKVTGQNKTDFTYGKVVVSAKVPEGQGLWPAIWMMPKDESYYGQWPKCGEIDIMEVLGNNVKTAYGTLHYGEPHGEQQGTWNLTGQTYADSFHEFSVEWEPGEMRWYIDGNLYNTVNDWFTAEKGEDEKPYPAPFDQPFFVQMNLAVGGTWPGNPDETTSFDKAEFEIDYVRVYQKPEYDTNVKKPEKTYREALEDGNFIYNGDFSEAEDLTDDVNWKFLLFNGGEGSAEIKDNMIIIKSENEGTEDYSVQLVQPDLPMIKGKKYKATFDAYADEERDIVVCVSAPSAGWIRYLQDTKLKVTPEKQTFTYEFEMKEKDDPNGRLEFNLGHRGSTATVYISNVRVEEIA</sequence>
<reference evidence="6 7" key="1">
    <citation type="submission" date="2016-11" db="EMBL/GenBank/DDBJ databases">
        <authorList>
            <person name="Jaros S."/>
            <person name="Januszkiewicz K."/>
            <person name="Wedrychowicz H."/>
        </authorList>
    </citation>
    <scope>NUCLEOTIDE SEQUENCE [LARGE SCALE GENOMIC DNA]</scope>
    <source>
        <strain evidence="6 7">Y1</strain>
    </source>
</reference>
<comment type="similarity">
    <text evidence="1">Belongs to the glycosyl hydrolase 16 family.</text>
</comment>
<accession>A0A1M7L4N9</accession>
<dbReference type="InterPro" id="IPR008979">
    <property type="entry name" value="Galactose-bd-like_sf"/>
</dbReference>
<dbReference type="EMBL" id="FRCT01000011">
    <property type="protein sequence ID" value="SHM72753.1"/>
    <property type="molecule type" value="Genomic_DNA"/>
</dbReference>
<evidence type="ECO:0000256" key="4">
    <source>
        <dbReference type="SAM" id="SignalP"/>
    </source>
</evidence>
<dbReference type="Proteomes" id="UP000184394">
    <property type="component" value="Unassembled WGS sequence"/>
</dbReference>
<name>A0A1M7L4N9_RUMFL</name>
<dbReference type="AlphaFoldDB" id="A0A1M7L4N9"/>
<dbReference type="PANTHER" id="PTHR10963:SF55">
    <property type="entry name" value="GLYCOSIDE HYDROLASE FAMILY 16 PROTEIN"/>
    <property type="match status" value="1"/>
</dbReference>
<dbReference type="Gene3D" id="2.60.120.200">
    <property type="match status" value="1"/>
</dbReference>
<dbReference type="SUPFAM" id="SSF49899">
    <property type="entry name" value="Concanavalin A-like lectins/glucanases"/>
    <property type="match status" value="1"/>
</dbReference>
<dbReference type="GO" id="GO:0004553">
    <property type="term" value="F:hydrolase activity, hydrolyzing O-glycosyl compounds"/>
    <property type="evidence" value="ECO:0007669"/>
    <property type="project" value="InterPro"/>
</dbReference>
<evidence type="ECO:0000256" key="2">
    <source>
        <dbReference type="ARBA" id="ARBA00022801"/>
    </source>
</evidence>
<dbReference type="InterPro" id="IPR050546">
    <property type="entry name" value="Glycosyl_Hydrlase_16"/>
</dbReference>
<evidence type="ECO:0000256" key="3">
    <source>
        <dbReference type="SAM" id="MobiDB-lite"/>
    </source>
</evidence>
<dbReference type="RefSeq" id="WP_072951643.1">
    <property type="nucleotide sequence ID" value="NZ_FRCT01000011.1"/>
</dbReference>
<evidence type="ECO:0000256" key="1">
    <source>
        <dbReference type="ARBA" id="ARBA00006865"/>
    </source>
</evidence>
<gene>
    <name evidence="6" type="ORF">SAMN04487860_11163</name>
</gene>
<dbReference type="PROSITE" id="PS51762">
    <property type="entry name" value="GH16_2"/>
    <property type="match status" value="1"/>
</dbReference>
<dbReference type="CDD" id="cd08023">
    <property type="entry name" value="GH16_laminarinase_like"/>
    <property type="match status" value="1"/>
</dbReference>
<feature type="region of interest" description="Disordered" evidence="3">
    <location>
        <begin position="22"/>
        <end position="54"/>
    </location>
</feature>
<evidence type="ECO:0000313" key="7">
    <source>
        <dbReference type="Proteomes" id="UP000184394"/>
    </source>
</evidence>
<dbReference type="GO" id="GO:0005975">
    <property type="term" value="P:carbohydrate metabolic process"/>
    <property type="evidence" value="ECO:0007669"/>
    <property type="project" value="InterPro"/>
</dbReference>
<evidence type="ECO:0000259" key="5">
    <source>
        <dbReference type="PROSITE" id="PS51762"/>
    </source>
</evidence>
<dbReference type="PROSITE" id="PS51257">
    <property type="entry name" value="PROKAR_LIPOPROTEIN"/>
    <property type="match status" value="1"/>
</dbReference>
<feature type="domain" description="GH16" evidence="5">
    <location>
        <begin position="49"/>
        <end position="307"/>
    </location>
</feature>
<protein>
    <submittedName>
        <fullName evidence="6">Carbohydrate binding domain-containing protein</fullName>
    </submittedName>
</protein>